<evidence type="ECO:0000313" key="4">
    <source>
        <dbReference type="EMBL" id="PKY41527.1"/>
    </source>
</evidence>
<dbReference type="InterPro" id="IPR040194">
    <property type="entry name" value="Cwf19-like"/>
</dbReference>
<dbReference type="GO" id="GO:0071014">
    <property type="term" value="C:post-mRNA release spliceosomal complex"/>
    <property type="evidence" value="ECO:0007669"/>
    <property type="project" value="TreeGrafter"/>
</dbReference>
<evidence type="ECO:0000313" key="5">
    <source>
        <dbReference type="Proteomes" id="UP000234323"/>
    </source>
</evidence>
<dbReference type="EMBL" id="LLXI01000153">
    <property type="protein sequence ID" value="PKY41527.1"/>
    <property type="molecule type" value="Genomic_DNA"/>
</dbReference>
<dbReference type="PANTHER" id="PTHR12072">
    <property type="entry name" value="CWF19, CELL CYCLE CONTROL PROTEIN"/>
    <property type="match status" value="1"/>
</dbReference>
<dbReference type="VEuPathDB" id="FungiDB:RhiirFUN_019885"/>
<evidence type="ECO:0000259" key="3">
    <source>
        <dbReference type="Pfam" id="PF04677"/>
    </source>
</evidence>
<proteinExistence type="inferred from homology"/>
<dbReference type="VEuPathDB" id="FungiDB:RhiirA1_392464"/>
<dbReference type="GO" id="GO:0000398">
    <property type="term" value="P:mRNA splicing, via spliceosome"/>
    <property type="evidence" value="ECO:0007669"/>
    <property type="project" value="TreeGrafter"/>
</dbReference>
<dbReference type="InterPro" id="IPR006767">
    <property type="entry name" value="Cwf19-like_C_dom-2"/>
</dbReference>
<reference evidence="4 5" key="1">
    <citation type="submission" date="2015-10" db="EMBL/GenBank/DDBJ databases">
        <title>Genome analyses suggest a sexual origin of heterokaryosis in a supposedly ancient asexual fungus.</title>
        <authorList>
            <person name="Ropars J."/>
            <person name="Sedzielewska K."/>
            <person name="Noel J."/>
            <person name="Charron P."/>
            <person name="Farinelli L."/>
            <person name="Marton T."/>
            <person name="Kruger M."/>
            <person name="Pelin A."/>
            <person name="Brachmann A."/>
            <person name="Corradi N."/>
        </authorList>
    </citation>
    <scope>NUCLEOTIDE SEQUENCE [LARGE SCALE GENOMIC DNA]</scope>
    <source>
        <strain evidence="4 5">A4</strain>
    </source>
</reference>
<dbReference type="Proteomes" id="UP000234323">
    <property type="component" value="Unassembled WGS sequence"/>
</dbReference>
<gene>
    <name evidence="4" type="ORF">RhiirA4_500558</name>
</gene>
<evidence type="ECO:0000256" key="1">
    <source>
        <dbReference type="ARBA" id="ARBA00006795"/>
    </source>
</evidence>
<dbReference type="SUPFAM" id="SSF54197">
    <property type="entry name" value="HIT-like"/>
    <property type="match status" value="1"/>
</dbReference>
<dbReference type="AlphaFoldDB" id="A0A2I1G4G2"/>
<dbReference type="PANTHER" id="PTHR12072:SF5">
    <property type="entry name" value="CWF19-LIKE PROTEIN 2"/>
    <property type="match status" value="1"/>
</dbReference>
<name>A0A2I1G4G2_9GLOM</name>
<dbReference type="Pfam" id="PF04677">
    <property type="entry name" value="CwfJ_C_1"/>
    <property type="match status" value="1"/>
</dbReference>
<dbReference type="VEuPathDB" id="FungiDB:FUN_013641"/>
<sequence>MDEKADSMAKMKSKTFEQKKEFAIRDFQKSKRTLDTCIYCLKDDSRPQVAMVSLGYRAYLALPNIVEMSQGHCLIVPVQHVTSTLECDDDVWDEIRNFMKCLIQMFADEDRGVIFMETVINMKWNNHTVIECIPMPWDLAQDAPAYFKEGILESSGEWSQNRKLIDTSKATFRRSMVKELPYFHVWFGLDKGYGHVIEKEKSFPSWFGKEIAAGICDLPPNVWRKPKKLNPRDYPNRVQEFMKKWEKWDWTKMLHEEQ</sequence>
<dbReference type="Gene3D" id="3.30.428.10">
    <property type="entry name" value="HIT-like"/>
    <property type="match status" value="1"/>
</dbReference>
<protein>
    <submittedName>
        <fullName evidence="4">CWF19-like protein 2-like protein</fullName>
    </submittedName>
</protein>
<evidence type="ECO:0000259" key="2">
    <source>
        <dbReference type="Pfam" id="PF04676"/>
    </source>
</evidence>
<comment type="caution">
    <text evidence="4">The sequence shown here is derived from an EMBL/GenBank/DDBJ whole genome shotgun (WGS) entry which is preliminary data.</text>
</comment>
<dbReference type="Pfam" id="PF04676">
    <property type="entry name" value="CwfJ_C_2"/>
    <property type="match status" value="1"/>
</dbReference>
<comment type="similarity">
    <text evidence="1">Belongs to the CWF19 family.</text>
</comment>
<dbReference type="InterPro" id="IPR006768">
    <property type="entry name" value="Cwf19-like_C_dom-1"/>
</dbReference>
<organism evidence="4 5">
    <name type="scientific">Rhizophagus irregularis</name>
    <dbReference type="NCBI Taxonomy" id="588596"/>
    <lineage>
        <taxon>Eukaryota</taxon>
        <taxon>Fungi</taxon>
        <taxon>Fungi incertae sedis</taxon>
        <taxon>Mucoromycota</taxon>
        <taxon>Glomeromycotina</taxon>
        <taxon>Glomeromycetes</taxon>
        <taxon>Glomerales</taxon>
        <taxon>Glomeraceae</taxon>
        <taxon>Rhizophagus</taxon>
    </lineage>
</organism>
<accession>A0A2I1G4G2</accession>
<feature type="domain" description="Cwf19-like C-terminal" evidence="3">
    <location>
        <begin position="26"/>
        <end position="148"/>
    </location>
</feature>
<dbReference type="InterPro" id="IPR036265">
    <property type="entry name" value="HIT-like_sf"/>
</dbReference>
<keyword evidence="5" id="KW-1185">Reference proteome</keyword>
<feature type="domain" description="Cwf19-like protein C-terminal" evidence="2">
    <location>
        <begin position="157"/>
        <end position="251"/>
    </location>
</feature>